<dbReference type="GO" id="GO:0045197">
    <property type="term" value="P:establishment or maintenance of epithelial cell apical/basal polarity"/>
    <property type="evidence" value="ECO:0007669"/>
    <property type="project" value="TreeGrafter"/>
</dbReference>
<name>N6TXE6_DENPD</name>
<reference evidence="2" key="1">
    <citation type="journal article" date="2013" name="Genome Biol.">
        <title>Draft genome of the mountain pine beetle, Dendroctonus ponderosae Hopkins, a major forest pest.</title>
        <authorList>
            <person name="Keeling C.I."/>
            <person name="Yuen M.M."/>
            <person name="Liao N.Y."/>
            <person name="Docking T.R."/>
            <person name="Chan S.K."/>
            <person name="Taylor G.A."/>
            <person name="Palmquist D.L."/>
            <person name="Jackman S.D."/>
            <person name="Nguyen A."/>
            <person name="Li M."/>
            <person name="Henderson H."/>
            <person name="Janes J.K."/>
            <person name="Zhao Y."/>
            <person name="Pandoh P."/>
            <person name="Moore R."/>
            <person name="Sperling F.A."/>
            <person name="Huber D.P."/>
            <person name="Birol I."/>
            <person name="Jones S.J."/>
            <person name="Bohlmann J."/>
        </authorList>
    </citation>
    <scope>NUCLEOTIDE SEQUENCE</scope>
</reference>
<sequence>DNSDAIYISRITDGGVADKDGQLAVGDRVISINGVDLTEATHQQAVQLLTGHERFVRIVAEREMAVDEPVPLGASPSPGPQQSPRLFGLPKPYTGLYSANSYMANRPFSYRRSVESDVSKKMTEE</sequence>
<dbReference type="AlphaFoldDB" id="N6TXE6"/>
<proteinExistence type="predicted"/>
<dbReference type="GO" id="GO:0019901">
    <property type="term" value="F:protein kinase binding"/>
    <property type="evidence" value="ECO:0007669"/>
    <property type="project" value="TreeGrafter"/>
</dbReference>
<dbReference type="Gene3D" id="2.30.42.10">
    <property type="match status" value="1"/>
</dbReference>
<organism evidence="2">
    <name type="scientific">Dendroctonus ponderosae</name>
    <name type="common">Mountain pine beetle</name>
    <dbReference type="NCBI Taxonomy" id="77166"/>
    <lineage>
        <taxon>Eukaryota</taxon>
        <taxon>Metazoa</taxon>
        <taxon>Ecdysozoa</taxon>
        <taxon>Arthropoda</taxon>
        <taxon>Hexapoda</taxon>
        <taxon>Insecta</taxon>
        <taxon>Pterygota</taxon>
        <taxon>Neoptera</taxon>
        <taxon>Endopterygota</taxon>
        <taxon>Coleoptera</taxon>
        <taxon>Polyphaga</taxon>
        <taxon>Cucujiformia</taxon>
        <taxon>Curculionidae</taxon>
        <taxon>Scolytinae</taxon>
        <taxon>Dendroctonus</taxon>
    </lineage>
</organism>
<gene>
    <name evidence="2" type="ORF">YQE_00890</name>
</gene>
<dbReference type="GO" id="GO:0098968">
    <property type="term" value="P:neurotransmitter receptor transport postsynaptic membrane to endosome"/>
    <property type="evidence" value="ECO:0007669"/>
    <property type="project" value="TreeGrafter"/>
</dbReference>
<dbReference type="InterPro" id="IPR050614">
    <property type="entry name" value="Synaptic_Scaffolding_LAP-MAGUK"/>
</dbReference>
<feature type="compositionally biased region" description="Low complexity" evidence="1">
    <location>
        <begin position="71"/>
        <end position="84"/>
    </location>
</feature>
<accession>N6TXE6</accession>
<evidence type="ECO:0000256" key="1">
    <source>
        <dbReference type="SAM" id="MobiDB-lite"/>
    </source>
</evidence>
<dbReference type="GO" id="GO:0043113">
    <property type="term" value="P:receptor clustering"/>
    <property type="evidence" value="ECO:0007669"/>
    <property type="project" value="TreeGrafter"/>
</dbReference>
<dbReference type="EMBL" id="KB738175">
    <property type="protein sequence ID" value="ENN82743.1"/>
    <property type="molecule type" value="Genomic_DNA"/>
</dbReference>
<dbReference type="HOGENOM" id="CLU_1998198_0_0_1"/>
<dbReference type="OrthoDB" id="2187496at2759"/>
<dbReference type="Pfam" id="PF00595">
    <property type="entry name" value="PDZ"/>
    <property type="match status" value="1"/>
</dbReference>
<dbReference type="GO" id="GO:0098887">
    <property type="term" value="P:neurotransmitter receptor transport, endosome to postsynaptic membrane"/>
    <property type="evidence" value="ECO:0007669"/>
    <property type="project" value="TreeGrafter"/>
</dbReference>
<dbReference type="SUPFAM" id="SSF50156">
    <property type="entry name" value="PDZ domain-like"/>
    <property type="match status" value="1"/>
</dbReference>
<dbReference type="PANTHER" id="PTHR23119">
    <property type="entry name" value="DISCS LARGE"/>
    <property type="match status" value="1"/>
</dbReference>
<dbReference type="PROSITE" id="PS50106">
    <property type="entry name" value="PDZ"/>
    <property type="match status" value="1"/>
</dbReference>
<dbReference type="PANTHER" id="PTHR23119:SF44">
    <property type="entry name" value="PROTEIN LAP4"/>
    <property type="match status" value="1"/>
</dbReference>
<feature type="region of interest" description="Disordered" evidence="1">
    <location>
        <begin position="69"/>
        <end position="88"/>
    </location>
</feature>
<dbReference type="InterPro" id="IPR001478">
    <property type="entry name" value="PDZ"/>
</dbReference>
<protein>
    <submittedName>
        <fullName evidence="2">Uncharacterized protein</fullName>
    </submittedName>
</protein>
<dbReference type="GO" id="GO:0045211">
    <property type="term" value="C:postsynaptic membrane"/>
    <property type="evidence" value="ECO:0007669"/>
    <property type="project" value="TreeGrafter"/>
</dbReference>
<dbReference type="GO" id="GO:0014069">
    <property type="term" value="C:postsynaptic density"/>
    <property type="evidence" value="ECO:0007669"/>
    <property type="project" value="TreeGrafter"/>
</dbReference>
<dbReference type="SMART" id="SM00228">
    <property type="entry name" value="PDZ"/>
    <property type="match status" value="1"/>
</dbReference>
<feature type="non-terminal residue" evidence="2">
    <location>
        <position position="1"/>
    </location>
</feature>
<dbReference type="InterPro" id="IPR036034">
    <property type="entry name" value="PDZ_sf"/>
</dbReference>
<dbReference type="GO" id="GO:0098609">
    <property type="term" value="P:cell-cell adhesion"/>
    <property type="evidence" value="ECO:0007669"/>
    <property type="project" value="TreeGrafter"/>
</dbReference>
<evidence type="ECO:0000313" key="2">
    <source>
        <dbReference type="EMBL" id="ENN82743.1"/>
    </source>
</evidence>
<dbReference type="GO" id="GO:0016323">
    <property type="term" value="C:basolateral plasma membrane"/>
    <property type="evidence" value="ECO:0007669"/>
    <property type="project" value="TreeGrafter"/>
</dbReference>
<dbReference type="GO" id="GO:0005912">
    <property type="term" value="C:adherens junction"/>
    <property type="evidence" value="ECO:0007669"/>
    <property type="project" value="TreeGrafter"/>
</dbReference>